<dbReference type="EMBL" id="BSTX01000002">
    <property type="protein sequence ID" value="GLZ78732.1"/>
    <property type="molecule type" value="Genomic_DNA"/>
</dbReference>
<dbReference type="AlphaFoldDB" id="A0A9W6SMP6"/>
<keyword evidence="7" id="KW-1185">Reference proteome</keyword>
<dbReference type="PROSITE" id="PS00582">
    <property type="entry name" value="RIBOSOMAL_L33"/>
    <property type="match status" value="1"/>
</dbReference>
<dbReference type="GO" id="GO:0006412">
    <property type="term" value="P:translation"/>
    <property type="evidence" value="ECO:0007669"/>
    <property type="project" value="UniProtKB-UniRule"/>
</dbReference>
<dbReference type="PANTHER" id="PTHR15238">
    <property type="entry name" value="54S RIBOSOMAL PROTEIN L39, MITOCHONDRIAL"/>
    <property type="match status" value="1"/>
</dbReference>
<dbReference type="InterPro" id="IPR001705">
    <property type="entry name" value="Ribosomal_bL33"/>
</dbReference>
<evidence type="ECO:0000256" key="5">
    <source>
        <dbReference type="HAMAP-Rule" id="MF_00294"/>
    </source>
</evidence>
<dbReference type="HAMAP" id="MF_00294">
    <property type="entry name" value="Ribosomal_bL33"/>
    <property type="match status" value="1"/>
</dbReference>
<comment type="similarity">
    <text evidence="1 5">Belongs to the bacterial ribosomal protein bL33 family.</text>
</comment>
<comment type="caution">
    <text evidence="6">The sequence shown here is derived from an EMBL/GenBank/DDBJ whole genome shotgun (WGS) entry which is preliminary data.</text>
</comment>
<proteinExistence type="inferred from homology"/>
<dbReference type="InterPro" id="IPR038584">
    <property type="entry name" value="Ribosomal_bL33_sf"/>
</dbReference>
<dbReference type="GO" id="GO:0022625">
    <property type="term" value="C:cytosolic large ribosomal subunit"/>
    <property type="evidence" value="ECO:0007669"/>
    <property type="project" value="TreeGrafter"/>
</dbReference>
<dbReference type="Pfam" id="PF00471">
    <property type="entry name" value="Ribosomal_L33"/>
    <property type="match status" value="1"/>
</dbReference>
<evidence type="ECO:0000256" key="3">
    <source>
        <dbReference type="ARBA" id="ARBA00023274"/>
    </source>
</evidence>
<dbReference type="SUPFAM" id="SSF57829">
    <property type="entry name" value="Zn-binding ribosomal proteins"/>
    <property type="match status" value="1"/>
</dbReference>
<dbReference type="FunFam" id="2.20.28.120:FF:000002">
    <property type="entry name" value="50S ribosomal protein L33"/>
    <property type="match status" value="1"/>
</dbReference>
<keyword evidence="3 5" id="KW-0687">Ribonucleoprotein</keyword>
<evidence type="ECO:0000256" key="4">
    <source>
        <dbReference type="ARBA" id="ARBA00035176"/>
    </source>
</evidence>
<dbReference type="Gene3D" id="2.20.28.120">
    <property type="entry name" value="Ribosomal protein L33"/>
    <property type="match status" value="1"/>
</dbReference>
<sequence length="65" mass="7526">MIIVFGFEGSSPMANDIRPVVKLRSTAGTGYTYVTRKNRRNDPDRLVLRKYDPLAGRHAEFREER</sequence>
<organism evidence="6 7">
    <name type="scientific">Actinorhabdospora filicis</name>
    <dbReference type="NCBI Taxonomy" id="1785913"/>
    <lineage>
        <taxon>Bacteria</taxon>
        <taxon>Bacillati</taxon>
        <taxon>Actinomycetota</taxon>
        <taxon>Actinomycetes</taxon>
        <taxon>Micromonosporales</taxon>
        <taxon>Micromonosporaceae</taxon>
        <taxon>Actinorhabdospora</taxon>
    </lineage>
</organism>
<evidence type="ECO:0000256" key="2">
    <source>
        <dbReference type="ARBA" id="ARBA00022980"/>
    </source>
</evidence>
<keyword evidence="2 5" id="KW-0689">Ribosomal protein</keyword>
<gene>
    <name evidence="6" type="primary">rpmG1</name>
    <name evidence="5" type="synonym">rpmG</name>
    <name evidence="6" type="ORF">Afil01_35390</name>
</gene>
<evidence type="ECO:0000313" key="6">
    <source>
        <dbReference type="EMBL" id="GLZ78732.1"/>
    </source>
</evidence>
<evidence type="ECO:0000256" key="1">
    <source>
        <dbReference type="ARBA" id="ARBA00007596"/>
    </source>
</evidence>
<dbReference type="Proteomes" id="UP001165079">
    <property type="component" value="Unassembled WGS sequence"/>
</dbReference>
<dbReference type="InterPro" id="IPR011332">
    <property type="entry name" value="Ribosomal_zn-bd"/>
</dbReference>
<dbReference type="PANTHER" id="PTHR15238:SF1">
    <property type="entry name" value="LARGE RIBOSOMAL SUBUNIT PROTEIN BL33M"/>
    <property type="match status" value="1"/>
</dbReference>
<dbReference type="NCBIfam" id="NF001860">
    <property type="entry name" value="PRK00595.1"/>
    <property type="match status" value="1"/>
</dbReference>
<dbReference type="GO" id="GO:0003735">
    <property type="term" value="F:structural constituent of ribosome"/>
    <property type="evidence" value="ECO:0007669"/>
    <property type="project" value="InterPro"/>
</dbReference>
<dbReference type="InterPro" id="IPR018264">
    <property type="entry name" value="Ribosomal_bL33_CS"/>
</dbReference>
<dbReference type="NCBIfam" id="TIGR01023">
    <property type="entry name" value="rpmG_bact"/>
    <property type="match status" value="1"/>
</dbReference>
<protein>
    <recommendedName>
        <fullName evidence="4 5">Large ribosomal subunit protein bL33</fullName>
    </recommendedName>
</protein>
<name>A0A9W6SMP6_9ACTN</name>
<evidence type="ECO:0000313" key="7">
    <source>
        <dbReference type="Proteomes" id="UP001165079"/>
    </source>
</evidence>
<reference evidence="6" key="1">
    <citation type="submission" date="2023-03" db="EMBL/GenBank/DDBJ databases">
        <title>Actinorhabdospora filicis NBRC 111898.</title>
        <authorList>
            <person name="Ichikawa N."/>
            <person name="Sato H."/>
            <person name="Tonouchi N."/>
        </authorList>
    </citation>
    <scope>NUCLEOTIDE SEQUENCE</scope>
    <source>
        <strain evidence="6">NBRC 111898</strain>
    </source>
</reference>
<accession>A0A9W6SMP6</accession>